<dbReference type="InterPro" id="IPR000160">
    <property type="entry name" value="GGDEF_dom"/>
</dbReference>
<evidence type="ECO:0000313" key="6">
    <source>
        <dbReference type="Proteomes" id="UP000233458"/>
    </source>
</evidence>
<evidence type="ECO:0000259" key="4">
    <source>
        <dbReference type="PROSITE" id="PS50887"/>
    </source>
</evidence>
<dbReference type="EMBL" id="CP024199">
    <property type="protein sequence ID" value="AUG52325.1"/>
    <property type="molecule type" value="Genomic_DNA"/>
</dbReference>
<dbReference type="PANTHER" id="PTHR44757">
    <property type="entry name" value="DIGUANYLATE CYCLASE DGCP"/>
    <property type="match status" value="1"/>
</dbReference>
<dbReference type="InterPro" id="IPR043128">
    <property type="entry name" value="Rev_trsase/Diguanyl_cyclase"/>
</dbReference>
<dbReference type="InterPro" id="IPR013655">
    <property type="entry name" value="PAS_fold_3"/>
</dbReference>
<protein>
    <recommendedName>
        <fullName evidence="7">Diguanylate cyclase</fullName>
    </recommendedName>
</protein>
<dbReference type="SMART" id="SM00091">
    <property type="entry name" value="PAS"/>
    <property type="match status" value="3"/>
</dbReference>
<evidence type="ECO:0000259" key="3">
    <source>
        <dbReference type="PROSITE" id="PS50113"/>
    </source>
</evidence>
<evidence type="ECO:0000313" key="5">
    <source>
        <dbReference type="EMBL" id="AUG52325.1"/>
    </source>
</evidence>
<dbReference type="Proteomes" id="UP000233458">
    <property type="component" value="Chromosome"/>
</dbReference>
<dbReference type="SMART" id="SM00267">
    <property type="entry name" value="GGDEF"/>
    <property type="match status" value="1"/>
</dbReference>
<dbReference type="InterPro" id="IPR000014">
    <property type="entry name" value="PAS"/>
</dbReference>
<accession>A0ABN5FDP4</accession>
<evidence type="ECO:0008006" key="7">
    <source>
        <dbReference type="Google" id="ProtNLM"/>
    </source>
</evidence>
<dbReference type="Pfam" id="PF08447">
    <property type="entry name" value="PAS_3"/>
    <property type="match status" value="2"/>
</dbReference>
<dbReference type="Pfam" id="PF13426">
    <property type="entry name" value="PAS_9"/>
    <property type="match status" value="1"/>
</dbReference>
<dbReference type="InterPro" id="IPR001610">
    <property type="entry name" value="PAC"/>
</dbReference>
<keyword evidence="1" id="KW-0175">Coiled coil</keyword>
<dbReference type="PANTHER" id="PTHR44757:SF2">
    <property type="entry name" value="BIOFILM ARCHITECTURE MAINTENANCE PROTEIN MBAA"/>
    <property type="match status" value="1"/>
</dbReference>
<proteinExistence type="predicted"/>
<dbReference type="PROSITE" id="PS50113">
    <property type="entry name" value="PAC"/>
    <property type="match status" value="1"/>
</dbReference>
<dbReference type="Pfam" id="PF00990">
    <property type="entry name" value="GGDEF"/>
    <property type="match status" value="1"/>
</dbReference>
<evidence type="ECO:0000259" key="2">
    <source>
        <dbReference type="PROSITE" id="PS50112"/>
    </source>
</evidence>
<dbReference type="InterPro" id="IPR029787">
    <property type="entry name" value="Nucleotide_cyclase"/>
</dbReference>
<gene>
    <name evidence="5" type="ORF">CSC3H3_06035</name>
</gene>
<reference evidence="5 6" key="1">
    <citation type="submission" date="2017-10" db="EMBL/GenBank/DDBJ databases">
        <title>Biodiversity and function of Thalassospira species in the particle-attached aromatic-hydrocarbon-degrading consortia from the surface seawater of the China South Sea.</title>
        <authorList>
            <person name="Dong C."/>
            <person name="Liu R."/>
            <person name="Shao Z."/>
        </authorList>
    </citation>
    <scope>NUCLEOTIDE SEQUENCE [LARGE SCALE GENOMIC DNA]</scope>
    <source>
        <strain evidence="5 6">CSC3H3</strain>
    </source>
</reference>
<dbReference type="InterPro" id="IPR052155">
    <property type="entry name" value="Biofilm_reg_signaling"/>
</dbReference>
<feature type="domain" description="GGDEF" evidence="4">
    <location>
        <begin position="627"/>
        <end position="759"/>
    </location>
</feature>
<dbReference type="PROSITE" id="PS50887">
    <property type="entry name" value="GGDEF"/>
    <property type="match status" value="1"/>
</dbReference>
<keyword evidence="6" id="KW-1185">Reference proteome</keyword>
<dbReference type="CDD" id="cd01949">
    <property type="entry name" value="GGDEF"/>
    <property type="match status" value="1"/>
</dbReference>
<feature type="domain" description="PAS" evidence="2">
    <location>
        <begin position="201"/>
        <end position="245"/>
    </location>
</feature>
<dbReference type="Pfam" id="PF00989">
    <property type="entry name" value="PAS"/>
    <property type="match status" value="1"/>
</dbReference>
<dbReference type="NCBIfam" id="TIGR00229">
    <property type="entry name" value="sensory_box"/>
    <property type="match status" value="3"/>
</dbReference>
<evidence type="ECO:0000256" key="1">
    <source>
        <dbReference type="SAM" id="Coils"/>
    </source>
</evidence>
<organism evidence="5 6">
    <name type="scientific">Thalassospira marina</name>
    <dbReference type="NCBI Taxonomy" id="2048283"/>
    <lineage>
        <taxon>Bacteria</taxon>
        <taxon>Pseudomonadati</taxon>
        <taxon>Pseudomonadota</taxon>
        <taxon>Alphaproteobacteria</taxon>
        <taxon>Rhodospirillales</taxon>
        <taxon>Thalassospiraceae</taxon>
        <taxon>Thalassospira</taxon>
    </lineage>
</organism>
<dbReference type="SUPFAM" id="SSF55073">
    <property type="entry name" value="Nucleotide cyclase"/>
    <property type="match status" value="1"/>
</dbReference>
<dbReference type="Gene3D" id="3.30.70.270">
    <property type="match status" value="1"/>
</dbReference>
<dbReference type="SMART" id="SM00086">
    <property type="entry name" value="PAC"/>
    <property type="match status" value="4"/>
</dbReference>
<dbReference type="CDD" id="cd00130">
    <property type="entry name" value="PAS"/>
    <property type="match status" value="3"/>
</dbReference>
<dbReference type="InterPro" id="IPR000700">
    <property type="entry name" value="PAS-assoc_C"/>
</dbReference>
<dbReference type="InterPro" id="IPR035965">
    <property type="entry name" value="PAS-like_dom_sf"/>
</dbReference>
<dbReference type="PROSITE" id="PS50112">
    <property type="entry name" value="PAS"/>
    <property type="match status" value="2"/>
</dbReference>
<dbReference type="Gene3D" id="3.30.450.20">
    <property type="entry name" value="PAS domain"/>
    <property type="match status" value="4"/>
</dbReference>
<dbReference type="InterPro" id="IPR013767">
    <property type="entry name" value="PAS_fold"/>
</dbReference>
<feature type="domain" description="PAC" evidence="3">
    <location>
        <begin position="542"/>
        <end position="595"/>
    </location>
</feature>
<dbReference type="NCBIfam" id="TIGR00254">
    <property type="entry name" value="GGDEF"/>
    <property type="match status" value="1"/>
</dbReference>
<dbReference type="SUPFAM" id="SSF55785">
    <property type="entry name" value="PYP-like sensor domain (PAS domain)"/>
    <property type="match status" value="4"/>
</dbReference>
<sequence length="764" mass="84842">MLILDKSLFPFQTTGGKPGTEPFRDRANCGSCDVGLGVAQATRRRCMKTGYKTGESPGSSSEIAEGVALAAALGDDGAPLVESLLYFIDLACPEKSSFSPNLKNMLGYDPADLGVPGVDWWMPFAHPDDISDLSPMVEMPAMLAGQAITRRFRIRHKNGEWLDVVDQAMQIPAIAGGAGAIVGTLSNLTLHRKISRALHESNRRYQHLLETIPDGVMVYDASGKIVQSNPAAQKMLGLCASQLLGLDAADGRWQAVDQHENPFPPENFPVVRALRDQKPVYGVILGVQCKGDVRLWVRINAQPLFLPGTTQPDGAVVSFANVTDLKNAESAMAERENLYRQMFDRNPAVKLLIDPSTGRIVDANKAACNYYGYDYETLRKMVISQINMSQGGTITKSIQDAISKGSAIFSFKHKLASGAIRDVRVNSGRIMLNGHEYINSIVFDVTERNEYERRLIEANRQLQLERQRLDEIIRATNAGTWEWNIQTGDMRLNERWAEIAGYTLDELTPCSVDRWTSLCHPDDLDTINALLTRHFDHEIDHFDCEYRLKHKNGGWVWVLDRGKVFEWSDDGAPLRLSGTHSDITPSKEIEERIRHMALSDPLTGLANRHQFEDRLQGAIENCKAGGRQVVLMLLDLDHFKHVNDTYGHPVGDALLVDVAQRIQKQFRESDFIARLGGDEFAVLLTNVENIAVAEKAASRVITEIGQSRQLEGHEIHVGVSIGISAGCQGILPKSLYRRADRALYQAKEAGRNTYRVHQTPPATL</sequence>
<feature type="domain" description="PAS" evidence="2">
    <location>
        <begin position="465"/>
        <end position="538"/>
    </location>
</feature>
<name>A0ABN5FDP4_9PROT</name>
<feature type="coiled-coil region" evidence="1">
    <location>
        <begin position="448"/>
        <end position="475"/>
    </location>
</feature>